<feature type="domain" description="Trimeric autotransporter adhesin YadA-like head" evidence="1">
    <location>
        <begin position="1252"/>
        <end position="1278"/>
    </location>
</feature>
<dbReference type="PANTHER" id="PTHR24637">
    <property type="entry name" value="COLLAGEN"/>
    <property type="match status" value="1"/>
</dbReference>
<feature type="domain" description="Trimeric autotransporter adhesin YadA-like stalk" evidence="2">
    <location>
        <begin position="1060"/>
        <end position="1099"/>
    </location>
</feature>
<organism evidence="3 4">
    <name type="scientific">Mannheimia haemolytica</name>
    <name type="common">Pasteurella haemolytica</name>
    <dbReference type="NCBI Taxonomy" id="75985"/>
    <lineage>
        <taxon>Bacteria</taxon>
        <taxon>Pseudomonadati</taxon>
        <taxon>Pseudomonadota</taxon>
        <taxon>Gammaproteobacteria</taxon>
        <taxon>Pasteurellales</taxon>
        <taxon>Pasteurellaceae</taxon>
        <taxon>Mannheimia</taxon>
    </lineage>
</organism>
<dbReference type="InterPro" id="IPR008640">
    <property type="entry name" value="Adhesin_Head_dom"/>
</dbReference>
<dbReference type="InterPro" id="IPR008635">
    <property type="entry name" value="Coiled_stalk_dom"/>
</dbReference>
<protein>
    <submittedName>
        <fullName evidence="3">Haemagglutinin</fullName>
    </submittedName>
</protein>
<evidence type="ECO:0000313" key="3">
    <source>
        <dbReference type="EMBL" id="STY66757.1"/>
    </source>
</evidence>
<reference evidence="3 4" key="1">
    <citation type="submission" date="2018-06" db="EMBL/GenBank/DDBJ databases">
        <authorList>
            <consortium name="Pathogen Informatics"/>
            <person name="Doyle S."/>
        </authorList>
    </citation>
    <scope>NUCLEOTIDE SEQUENCE [LARGE SCALE GENOMIC DNA]</scope>
    <source>
        <strain evidence="3 4">NCTC9380</strain>
    </source>
</reference>
<dbReference type="SUPFAM" id="SSF101967">
    <property type="entry name" value="Adhesin YadA, collagen-binding domain"/>
    <property type="match status" value="3"/>
</dbReference>
<feature type="domain" description="Trimeric autotransporter adhesin YadA-like stalk" evidence="2">
    <location>
        <begin position="46"/>
        <end position="84"/>
    </location>
</feature>
<dbReference type="Pfam" id="PF05658">
    <property type="entry name" value="YadA_head"/>
    <property type="match status" value="4"/>
</dbReference>
<dbReference type="InterPro" id="IPR011049">
    <property type="entry name" value="Serralysin-like_metalloprot_C"/>
</dbReference>
<feature type="domain" description="Trimeric autotransporter adhesin YadA-like head" evidence="1">
    <location>
        <begin position="1168"/>
        <end position="1194"/>
    </location>
</feature>
<dbReference type="PANTHER" id="PTHR24637:SF421">
    <property type="entry name" value="CUTICLE COLLAGEN DPY-2"/>
    <property type="match status" value="1"/>
</dbReference>
<dbReference type="CDD" id="cd12820">
    <property type="entry name" value="LbR_YadA-like"/>
    <property type="match status" value="1"/>
</dbReference>
<dbReference type="Gene3D" id="2.20.70.140">
    <property type="match status" value="2"/>
</dbReference>
<dbReference type="Gene3D" id="6.20.50.100">
    <property type="match status" value="3"/>
</dbReference>
<evidence type="ECO:0000313" key="4">
    <source>
        <dbReference type="Proteomes" id="UP000254031"/>
    </source>
</evidence>
<evidence type="ECO:0000259" key="2">
    <source>
        <dbReference type="Pfam" id="PF05662"/>
    </source>
</evidence>
<dbReference type="Proteomes" id="UP000254031">
    <property type="component" value="Unassembled WGS sequence"/>
</dbReference>
<dbReference type="Pfam" id="PF05662">
    <property type="entry name" value="YadA_stalk"/>
    <property type="match status" value="3"/>
</dbReference>
<feature type="domain" description="Trimeric autotransporter adhesin YadA-like head" evidence="1">
    <location>
        <begin position="1280"/>
        <end position="1306"/>
    </location>
</feature>
<name>A0A378NFW6_MANHA</name>
<feature type="domain" description="Trimeric autotransporter adhesin YadA-like stalk" evidence="2">
    <location>
        <begin position="509"/>
        <end position="552"/>
    </location>
</feature>
<dbReference type="RefSeq" id="WP_020824257.1">
    <property type="nucleotide sequence ID" value="NZ_CP017496.1"/>
</dbReference>
<dbReference type="EMBL" id="UGPL01000006">
    <property type="protein sequence ID" value="STY66757.1"/>
    <property type="molecule type" value="Genomic_DNA"/>
</dbReference>
<gene>
    <name evidence="3" type="ORF">NCTC9380_02087</name>
</gene>
<dbReference type="Gene3D" id="6.10.250.2120">
    <property type="match status" value="1"/>
</dbReference>
<proteinExistence type="predicted"/>
<dbReference type="Gene3D" id="2.150.10.10">
    <property type="entry name" value="Serralysin-like metalloprotease, C-terminal"/>
    <property type="match status" value="4"/>
</dbReference>
<dbReference type="GO" id="GO:0019867">
    <property type="term" value="C:outer membrane"/>
    <property type="evidence" value="ECO:0007669"/>
    <property type="project" value="InterPro"/>
</dbReference>
<evidence type="ECO:0000259" key="1">
    <source>
        <dbReference type="Pfam" id="PF05658"/>
    </source>
</evidence>
<feature type="domain" description="Trimeric autotransporter adhesin YadA-like head" evidence="1">
    <location>
        <begin position="1210"/>
        <end position="1234"/>
    </location>
</feature>
<accession>A0A378NFW6</accession>
<sequence>MNNTLNLGNDGSVTIGDTVINQNGLTINNGGPSVTTIGINAGNKVITNVADGQNDTDAVNLRQLKAVQTKVEKGTNVASVTANKDATGVTTYTINADGTTASADEASKDFLTVTTGEKNQDNVTDYKVGLTKKATDALAKAETAIQEFTTSVNGQTVETINKDNKDVGFVNGKGTIARNDNSNITFDVDVDDNTIKVGEDGKLTVNKEAVDTNTYVTGGTVVYADNGDATTTLNKNDGSSVTVTGIKNNFVNKAETSTDGKTATLTRNDGGTVNIDLTNTVNTAVNEATEKGFKISADKGDEDHVKLGETVKYTSTDKNIITTVTNNQIDFALNSTLAIGGKDGKSGIGLDGTNGTIGLTGPAGKDGKSATANITVKNGQPGVDGQDGETKTRIVYDGEEVATLNDGLKFGANTGDVHNAKLNTQVNVKGAEDNTEWNKFDAGQNIMTQISGNNITVALAKNVNLTEDGSVTIGGTNITNEGITINNGPKITNKEGSVSVANQDGSPTKITNVKAGDVNNTSTDAVNGSQLYTVQEIANAGWNLTINEGQNSSNVKPKETVDLNNKDGNIQITKDAHNVTFALNNELTIGGPGKNGADGKDGSIGVKGADGSTGVALNGKDGSIGINGKDGANANITVKNGKPGVDGVDGTTKTRIVYETKDGPEEVATLNDGLKFVGDDDQVITKKLNQTLNVTGGADLTKLADNNIGVVNTNNGLVVKLSKDVNLTKDGSVTIGNTTLNDSGLTIANGPSVTNTGISAGNKQITNVSSGLTNANGEKTDLANATTTNAVNVGDLKDTVNNLTNATTGGFGLTGDDKNTEVKQDLGKTIQVKGKDGVTVTANVAEKALEIVLAGDVSVSGKDGKDGSIGVKGTDGKDGVTINGNGTVVVGKDGAPGKIGINGKDGANATMTVEKGAPGLDGAKGKDGKDGTQTTRIVYTNETGGKEEVATLNDGLRFTGNNEVENKHKLNSLVTIIGEGVNKEQSGAFQSAAGNINVVADGNGNLTVKLAKNLNLTDSGSVTIGGTNITNEGITINNGPKITNDGDNVKVGDVNGAPVKITNVKEGDLSETSKDAVNGSQLYATNQNVTNLSNKVAQGFNITADNGTADNVQLGETITYTSSDKNIVTTVSDNKIDFKLSAEAVDKFTVKYFSVNSTVAENRLNDGAKGVNSIAIGPNATSVDQGAIALGTNSNANGNAAAALGVNSKAEGIQATAVGSQANATANGTTAIGRETTASAGEATAVGSNANATSEKATALGVGSKATDKAALAVGTNATASAQSAVAVGTQSVADKQFAVAVGMGAQATLENSVALGVEDQT</sequence>